<reference evidence="4" key="1">
    <citation type="submission" date="2021-08" db="EMBL/GenBank/DDBJ databases">
        <title>Comparative analyses of Brucepasteria parasyntrophica and Teretinema zuelzerae.</title>
        <authorList>
            <person name="Song Y."/>
            <person name="Brune A."/>
        </authorList>
    </citation>
    <scope>NUCLEOTIDE SEQUENCE</scope>
    <source>
        <strain evidence="4">DSM 1903</strain>
    </source>
</reference>
<keyword evidence="1" id="KW-0175">Coiled coil</keyword>
<feature type="compositionally biased region" description="Basic and acidic residues" evidence="2">
    <location>
        <begin position="303"/>
        <end position="320"/>
    </location>
</feature>
<dbReference type="InterPro" id="IPR027417">
    <property type="entry name" value="P-loop_NTPase"/>
</dbReference>
<dbReference type="PANTHER" id="PTHR32114">
    <property type="entry name" value="ABC TRANSPORTER ABCH.3"/>
    <property type="match status" value="1"/>
</dbReference>
<dbReference type="Pfam" id="PF13558">
    <property type="entry name" value="SbcC_Walker_B"/>
    <property type="match status" value="1"/>
</dbReference>
<dbReference type="EMBL" id="JAINWA010000003">
    <property type="protein sequence ID" value="MCD1654991.1"/>
    <property type="molecule type" value="Genomic_DNA"/>
</dbReference>
<feature type="region of interest" description="Disordered" evidence="2">
    <location>
        <begin position="295"/>
        <end position="320"/>
    </location>
</feature>
<dbReference type="Pfam" id="PF13476">
    <property type="entry name" value="AAA_23"/>
    <property type="match status" value="1"/>
</dbReference>
<dbReference type="AlphaFoldDB" id="A0AAE3EIE5"/>
<comment type="caution">
    <text evidence="4">The sequence shown here is derived from an EMBL/GenBank/DDBJ whole genome shotgun (WGS) entry which is preliminary data.</text>
</comment>
<sequence length="1020" mass="112301">MRPEQLTLVNIGPFQGTHRIDFSVLGDIFLIFGKTGAGKTTLFDALSYAFYGDVPGARSGNPRSMRSHFALDGEESSVELIFSLSGKKYRITRIPPNEKIGVRSGKIQAVPEEAALDEWRDGGWMSRTSTNKSDTDKSILSLIGLSAEEFSRIVLLPQGEFARFLRQNSAERKEVLSKLFPVDSYARVIEIARSRARDAAAALKETEQNLASLRKEEDALPEGRSKEQAAEALASLRIARDALRRQYALRSETVAEARAASERKRRIGELEEEKKLLDSRKDLLDGLAARVRSSRKARPLAETADRLDGEKKKGAEREREIAETEKELIKTAEILSGLEGREAETARLAAEREELALRKERLRIAIDIAEKIEESGASLSEMKAALAQAKKDEEVQKTVLDDITEKLALLEKDAGNLDRYAQELQDARDALEETRRANALAEDCERERKAASAHQAAYEKVLAELETAQRDAEIARAELDDLREGARRAERESAAEQLAENLAPGMPCPVCGSLEHPAPAAKKAAAIPWAERIAAGERRLEALRKKLTELQRETAAREAGMKAARERLGELLPGNASCAALPAPEEAAKLLADAVTRANAAAERAGKARTAWRESEALRQKREAAQREAERIGARKTDINARAAEAKAALEAARGRWKEAGLEEGTDAGEAFEQCASRMLEIEQEISSRRERLENAGKRKTSLEATREALKKAMEESLPEIKRLETDFASAAAAAGFPDGEAVRNALLSHEEEEQADREIAAWNEKRHSLDGSLERLKTEHSLWKGPSEAEALAALGETEQAMREADRELEKNTAALAALENLERRRSVLEAERAERSLTAGRLQSLSDDLSGNNPARVSFDAWILGMYLEEITAYANLRLERMSEGRYRIQLNGSYRRGNALSGLELEIVDAWTGKVRPSATLSGGETFMASISLALGLADSIQSRSGGIQLDAIFIDEGFGSLDESSLERAVTILDEIRGSRMVGIISHVSELRTRIPARVEIVKTGTGSRIEQGEPE</sequence>
<name>A0AAE3EIE5_9SPIR</name>
<dbReference type="PANTHER" id="PTHR32114:SF2">
    <property type="entry name" value="ABC TRANSPORTER ABCH.3"/>
    <property type="match status" value="1"/>
</dbReference>
<evidence type="ECO:0000256" key="1">
    <source>
        <dbReference type="SAM" id="Coils"/>
    </source>
</evidence>
<feature type="coiled-coil region" evidence="1">
    <location>
        <begin position="410"/>
        <end position="499"/>
    </location>
</feature>
<dbReference type="InterPro" id="IPR038729">
    <property type="entry name" value="Rad50/SbcC_AAA"/>
</dbReference>
<dbReference type="Gene3D" id="3.40.50.300">
    <property type="entry name" value="P-loop containing nucleotide triphosphate hydrolases"/>
    <property type="match status" value="2"/>
</dbReference>
<dbReference type="SUPFAM" id="SSF52540">
    <property type="entry name" value="P-loop containing nucleoside triphosphate hydrolases"/>
    <property type="match status" value="1"/>
</dbReference>
<keyword evidence="5" id="KW-1185">Reference proteome</keyword>
<feature type="coiled-coil region" evidence="1">
    <location>
        <begin position="189"/>
        <end position="280"/>
    </location>
</feature>
<feature type="coiled-coil region" evidence="1">
    <location>
        <begin position="615"/>
        <end position="656"/>
    </location>
</feature>
<evidence type="ECO:0000256" key="2">
    <source>
        <dbReference type="SAM" id="MobiDB-lite"/>
    </source>
</evidence>
<feature type="coiled-coil region" evidence="1">
    <location>
        <begin position="796"/>
        <end position="840"/>
    </location>
</feature>
<proteinExistence type="predicted"/>
<dbReference type="GO" id="GO:0016887">
    <property type="term" value="F:ATP hydrolysis activity"/>
    <property type="evidence" value="ECO:0007669"/>
    <property type="project" value="InterPro"/>
</dbReference>
<protein>
    <submittedName>
        <fullName evidence="4">AAA family ATPase</fullName>
    </submittedName>
</protein>
<evidence type="ECO:0000313" key="4">
    <source>
        <dbReference type="EMBL" id="MCD1654991.1"/>
    </source>
</evidence>
<dbReference type="RefSeq" id="WP_230755703.1">
    <property type="nucleotide sequence ID" value="NZ_JAINWA010000003.1"/>
</dbReference>
<accession>A0AAE3EIE5</accession>
<evidence type="ECO:0000259" key="3">
    <source>
        <dbReference type="Pfam" id="PF13476"/>
    </source>
</evidence>
<feature type="domain" description="Rad50/SbcC-type AAA" evidence="3">
    <location>
        <begin position="5"/>
        <end position="227"/>
    </location>
</feature>
<gene>
    <name evidence="4" type="ORF">K7J14_09795</name>
</gene>
<dbReference type="Proteomes" id="UP001198163">
    <property type="component" value="Unassembled WGS sequence"/>
</dbReference>
<dbReference type="GO" id="GO:0006302">
    <property type="term" value="P:double-strand break repair"/>
    <property type="evidence" value="ECO:0007669"/>
    <property type="project" value="InterPro"/>
</dbReference>
<evidence type="ECO:0000313" key="5">
    <source>
        <dbReference type="Proteomes" id="UP001198163"/>
    </source>
</evidence>
<organism evidence="4 5">
    <name type="scientific">Teretinema zuelzerae</name>
    <dbReference type="NCBI Taxonomy" id="156"/>
    <lineage>
        <taxon>Bacteria</taxon>
        <taxon>Pseudomonadati</taxon>
        <taxon>Spirochaetota</taxon>
        <taxon>Spirochaetia</taxon>
        <taxon>Spirochaetales</taxon>
        <taxon>Treponemataceae</taxon>
        <taxon>Teretinema</taxon>
    </lineage>
</organism>